<evidence type="ECO:0000256" key="10">
    <source>
        <dbReference type="ARBA" id="ARBA00022989"/>
    </source>
</evidence>
<dbReference type="Gene3D" id="3.30.565.10">
    <property type="entry name" value="Histidine kinase-like ATPase, C-terminal domain"/>
    <property type="match status" value="1"/>
</dbReference>
<dbReference type="SMART" id="SM00388">
    <property type="entry name" value="HisKA"/>
    <property type="match status" value="1"/>
</dbReference>
<dbReference type="InterPro" id="IPR003594">
    <property type="entry name" value="HATPase_dom"/>
</dbReference>
<dbReference type="SUPFAM" id="SSF55874">
    <property type="entry name" value="ATPase domain of HSP90 chaperone/DNA topoisomerase II/histidine kinase"/>
    <property type="match status" value="1"/>
</dbReference>
<keyword evidence="10 13" id="KW-1133">Transmembrane helix</keyword>
<proteinExistence type="predicted"/>
<keyword evidence="12 13" id="KW-0472">Membrane</keyword>
<keyword evidence="6 13" id="KW-0812">Transmembrane</keyword>
<dbReference type="OrthoDB" id="9813151at2"/>
<evidence type="ECO:0000313" key="16">
    <source>
        <dbReference type="Proteomes" id="UP000245634"/>
    </source>
</evidence>
<dbReference type="Gene3D" id="1.10.287.130">
    <property type="match status" value="1"/>
</dbReference>
<dbReference type="InterPro" id="IPR004358">
    <property type="entry name" value="Sig_transdc_His_kin-like_C"/>
</dbReference>
<accession>A0A316DGT3</accession>
<dbReference type="PANTHER" id="PTHR45436">
    <property type="entry name" value="SENSOR HISTIDINE KINASE YKOH"/>
    <property type="match status" value="1"/>
</dbReference>
<dbReference type="FunFam" id="3.30.565.10:FF:000006">
    <property type="entry name" value="Sensor histidine kinase WalK"/>
    <property type="match status" value="1"/>
</dbReference>
<evidence type="ECO:0000256" key="4">
    <source>
        <dbReference type="ARBA" id="ARBA00022553"/>
    </source>
</evidence>
<dbReference type="Pfam" id="PF02518">
    <property type="entry name" value="HATPase_c"/>
    <property type="match status" value="1"/>
</dbReference>
<evidence type="ECO:0000256" key="5">
    <source>
        <dbReference type="ARBA" id="ARBA00022679"/>
    </source>
</evidence>
<dbReference type="EMBL" id="QGGL01000001">
    <property type="protein sequence ID" value="PWK16449.1"/>
    <property type="molecule type" value="Genomic_DNA"/>
</dbReference>
<dbReference type="GO" id="GO:0000155">
    <property type="term" value="F:phosphorelay sensor kinase activity"/>
    <property type="evidence" value="ECO:0007669"/>
    <property type="project" value="InterPro"/>
</dbReference>
<sequence>MFKKTKLRLVVLNTIVFFLLLNGFGATLYLYTKERLYSQMDVMLQEQAQHFLHEKNGDRRPPGGEREAERRVVYVFWDEQGQMQLQVPEGALFAEDMEKLRPEGKAEQKRTVSIGGNDYRVYDLPVNVAIRGAAKQTRTMSVLASSQPTQEMLHSLFWVILVGGSISSLLALGVGIYLATKALRPIQQAWNKQQEFVADASHELRTPLTVMKTSLERLFRHPDHTVLQEGESISDAIDETNRMSKLVSQLLTLARSDSNEVEILRQPMQLDALVERTAERFRELAMLKEIQIESQVESSLEVNGDQERLQQLLVILLDNALKYTEDGGRVTVSCRRVSHAVQLEVADTGIGIAAEDLPRVFDRFFRGDKMRARTHPGTGLGLSIAQWIVEAHGGKIRVESEGGKGTRVVVRLPSK</sequence>
<dbReference type="InterPro" id="IPR036097">
    <property type="entry name" value="HisK_dim/P_sf"/>
</dbReference>
<evidence type="ECO:0000256" key="3">
    <source>
        <dbReference type="ARBA" id="ARBA00012438"/>
    </source>
</evidence>
<keyword evidence="16" id="KW-1185">Reference proteome</keyword>
<dbReference type="RefSeq" id="WP_109685552.1">
    <property type="nucleotide sequence ID" value="NZ_QGGL01000001.1"/>
</dbReference>
<evidence type="ECO:0000259" key="14">
    <source>
        <dbReference type="PROSITE" id="PS50109"/>
    </source>
</evidence>
<dbReference type="PANTHER" id="PTHR45436:SF5">
    <property type="entry name" value="SENSOR HISTIDINE KINASE TRCS"/>
    <property type="match status" value="1"/>
</dbReference>
<evidence type="ECO:0000256" key="2">
    <source>
        <dbReference type="ARBA" id="ARBA00004651"/>
    </source>
</evidence>
<dbReference type="InterPro" id="IPR050428">
    <property type="entry name" value="TCS_sensor_his_kinase"/>
</dbReference>
<protein>
    <recommendedName>
        <fullName evidence="3">histidine kinase</fullName>
        <ecNumber evidence="3">2.7.13.3</ecNumber>
    </recommendedName>
</protein>
<comment type="subcellular location">
    <subcellularLocation>
        <location evidence="2">Cell membrane</location>
        <topology evidence="2">Multi-pass membrane protein</topology>
    </subcellularLocation>
</comment>
<feature type="transmembrane region" description="Helical" evidence="13">
    <location>
        <begin position="156"/>
        <end position="179"/>
    </location>
</feature>
<keyword evidence="7" id="KW-0547">Nucleotide-binding</keyword>
<evidence type="ECO:0000256" key="8">
    <source>
        <dbReference type="ARBA" id="ARBA00022777"/>
    </source>
</evidence>
<feature type="domain" description="Histidine kinase" evidence="14">
    <location>
        <begin position="199"/>
        <end position="415"/>
    </location>
</feature>
<evidence type="ECO:0000256" key="11">
    <source>
        <dbReference type="ARBA" id="ARBA00023012"/>
    </source>
</evidence>
<dbReference type="SMART" id="SM00387">
    <property type="entry name" value="HATPase_c"/>
    <property type="match status" value="1"/>
</dbReference>
<keyword evidence="8" id="KW-0418">Kinase</keyword>
<comment type="caution">
    <text evidence="15">The sequence shown here is derived from an EMBL/GenBank/DDBJ whole genome shotgun (WGS) entry which is preliminary data.</text>
</comment>
<comment type="catalytic activity">
    <reaction evidence="1">
        <text>ATP + protein L-histidine = ADP + protein N-phospho-L-histidine.</text>
        <dbReference type="EC" id="2.7.13.3"/>
    </reaction>
</comment>
<keyword evidence="4" id="KW-0597">Phosphoprotein</keyword>
<dbReference type="InterPro" id="IPR036890">
    <property type="entry name" value="HATPase_C_sf"/>
</dbReference>
<gene>
    <name evidence="15" type="ORF">C7459_101313</name>
</gene>
<dbReference type="EC" id="2.7.13.3" evidence="3"/>
<evidence type="ECO:0000256" key="7">
    <source>
        <dbReference type="ARBA" id="ARBA00022741"/>
    </source>
</evidence>
<keyword evidence="5" id="KW-0808">Transferase</keyword>
<feature type="transmembrane region" description="Helical" evidence="13">
    <location>
        <begin position="7"/>
        <end position="31"/>
    </location>
</feature>
<dbReference type="Pfam" id="PF00512">
    <property type="entry name" value="HisKA"/>
    <property type="match status" value="1"/>
</dbReference>
<dbReference type="InterPro" id="IPR005467">
    <property type="entry name" value="His_kinase_dom"/>
</dbReference>
<dbReference type="PRINTS" id="PR00344">
    <property type="entry name" value="BCTRLSENSOR"/>
</dbReference>
<organism evidence="15 16">
    <name type="scientific">Tumebacillus permanentifrigoris</name>
    <dbReference type="NCBI Taxonomy" id="378543"/>
    <lineage>
        <taxon>Bacteria</taxon>
        <taxon>Bacillati</taxon>
        <taxon>Bacillota</taxon>
        <taxon>Bacilli</taxon>
        <taxon>Bacillales</taxon>
        <taxon>Alicyclobacillaceae</taxon>
        <taxon>Tumebacillus</taxon>
    </lineage>
</organism>
<keyword evidence="11" id="KW-0902">Two-component regulatory system</keyword>
<dbReference type="CDD" id="cd00082">
    <property type="entry name" value="HisKA"/>
    <property type="match status" value="1"/>
</dbReference>
<reference evidence="15 16" key="1">
    <citation type="submission" date="2018-05" db="EMBL/GenBank/DDBJ databases">
        <title>Genomic Encyclopedia of Type Strains, Phase IV (KMG-IV): sequencing the most valuable type-strain genomes for metagenomic binning, comparative biology and taxonomic classification.</title>
        <authorList>
            <person name="Goeker M."/>
        </authorList>
    </citation>
    <scope>NUCLEOTIDE SEQUENCE [LARGE SCALE GENOMIC DNA]</scope>
    <source>
        <strain evidence="15 16">DSM 18773</strain>
    </source>
</reference>
<dbReference type="GO" id="GO:0005524">
    <property type="term" value="F:ATP binding"/>
    <property type="evidence" value="ECO:0007669"/>
    <property type="project" value="UniProtKB-KW"/>
</dbReference>
<evidence type="ECO:0000313" key="15">
    <source>
        <dbReference type="EMBL" id="PWK16449.1"/>
    </source>
</evidence>
<dbReference type="PROSITE" id="PS50109">
    <property type="entry name" value="HIS_KIN"/>
    <property type="match status" value="1"/>
</dbReference>
<dbReference type="Proteomes" id="UP000245634">
    <property type="component" value="Unassembled WGS sequence"/>
</dbReference>
<evidence type="ECO:0000256" key="6">
    <source>
        <dbReference type="ARBA" id="ARBA00022692"/>
    </source>
</evidence>
<evidence type="ECO:0000256" key="9">
    <source>
        <dbReference type="ARBA" id="ARBA00022840"/>
    </source>
</evidence>
<dbReference type="FunFam" id="1.10.287.130:FF:000001">
    <property type="entry name" value="Two-component sensor histidine kinase"/>
    <property type="match status" value="1"/>
</dbReference>
<dbReference type="CDD" id="cd00075">
    <property type="entry name" value="HATPase"/>
    <property type="match status" value="1"/>
</dbReference>
<evidence type="ECO:0000256" key="13">
    <source>
        <dbReference type="SAM" id="Phobius"/>
    </source>
</evidence>
<evidence type="ECO:0000256" key="1">
    <source>
        <dbReference type="ARBA" id="ARBA00000085"/>
    </source>
</evidence>
<dbReference type="AlphaFoldDB" id="A0A316DGT3"/>
<evidence type="ECO:0000256" key="12">
    <source>
        <dbReference type="ARBA" id="ARBA00023136"/>
    </source>
</evidence>
<keyword evidence="9" id="KW-0067">ATP-binding</keyword>
<dbReference type="InterPro" id="IPR003661">
    <property type="entry name" value="HisK_dim/P_dom"/>
</dbReference>
<dbReference type="GO" id="GO:0005886">
    <property type="term" value="C:plasma membrane"/>
    <property type="evidence" value="ECO:0007669"/>
    <property type="project" value="UniProtKB-SubCell"/>
</dbReference>
<name>A0A316DGT3_9BACL</name>
<dbReference type="SUPFAM" id="SSF47384">
    <property type="entry name" value="Homodimeric domain of signal transducing histidine kinase"/>
    <property type="match status" value="1"/>
</dbReference>